<protein>
    <submittedName>
        <fullName evidence="1">Unannotated protein</fullName>
    </submittedName>
</protein>
<name>A0A6J7HFB1_9ZZZZ</name>
<dbReference type="EMBL" id="CAFBMR010000058">
    <property type="protein sequence ID" value="CAB4919661.1"/>
    <property type="molecule type" value="Genomic_DNA"/>
</dbReference>
<accession>A0A6J7HFB1</accession>
<proteinExistence type="predicted"/>
<dbReference type="InterPro" id="IPR013783">
    <property type="entry name" value="Ig-like_fold"/>
</dbReference>
<dbReference type="InterPro" id="IPR036116">
    <property type="entry name" value="FN3_sf"/>
</dbReference>
<organism evidence="1">
    <name type="scientific">freshwater metagenome</name>
    <dbReference type="NCBI Taxonomy" id="449393"/>
    <lineage>
        <taxon>unclassified sequences</taxon>
        <taxon>metagenomes</taxon>
        <taxon>ecological metagenomes</taxon>
    </lineage>
</organism>
<dbReference type="SUPFAM" id="SSF49265">
    <property type="entry name" value="Fibronectin type III"/>
    <property type="match status" value="1"/>
</dbReference>
<reference evidence="1" key="1">
    <citation type="submission" date="2020-05" db="EMBL/GenBank/DDBJ databases">
        <authorList>
            <person name="Chiriac C."/>
            <person name="Salcher M."/>
            <person name="Ghai R."/>
            <person name="Kavagutti S V."/>
        </authorList>
    </citation>
    <scope>NUCLEOTIDE SEQUENCE</scope>
</reference>
<sequence>MRANFLMAPVGVVILVSGLVGILPVASAVNVAAVSAPGVPTRVVTTGATPRTINVAWTAPISNGGAAITLFRRISQGRRVDVDELSRWRISDNVSNH</sequence>
<gene>
    <name evidence="1" type="ORF">UFOPK3610_01333</name>
</gene>
<dbReference type="AlphaFoldDB" id="A0A6J7HFB1"/>
<dbReference type="Gene3D" id="2.60.40.10">
    <property type="entry name" value="Immunoglobulins"/>
    <property type="match status" value="1"/>
</dbReference>
<evidence type="ECO:0000313" key="1">
    <source>
        <dbReference type="EMBL" id="CAB4919661.1"/>
    </source>
</evidence>